<dbReference type="PANTHER" id="PTHR40392:SF1">
    <property type="entry name" value="2-PHOSPHO-L-LACTATE GUANYLYLTRANSFERASE"/>
    <property type="match status" value="1"/>
</dbReference>
<name>A0A0D8BDA1_9ACTN</name>
<comment type="catalytic activity">
    <reaction evidence="5">
        <text>phosphoenolpyruvate + GTP + H(+) = enolpyruvoyl-2-diphospho-5'-guanosine + diphosphate</text>
        <dbReference type="Rhea" id="RHEA:30519"/>
        <dbReference type="ChEBI" id="CHEBI:15378"/>
        <dbReference type="ChEBI" id="CHEBI:33019"/>
        <dbReference type="ChEBI" id="CHEBI:37565"/>
        <dbReference type="ChEBI" id="CHEBI:58702"/>
        <dbReference type="ChEBI" id="CHEBI:143701"/>
        <dbReference type="EC" id="2.7.7.105"/>
    </reaction>
</comment>
<comment type="pathway">
    <text evidence="5">Cofactor biosynthesis; coenzyme F420 biosynthesis.</text>
</comment>
<gene>
    <name evidence="5" type="primary">fbiD</name>
    <name evidence="6" type="ORF">FF36_03635</name>
</gene>
<evidence type="ECO:0000256" key="4">
    <source>
        <dbReference type="ARBA" id="ARBA00023134"/>
    </source>
</evidence>
<keyword evidence="1 5" id="KW-0808">Transferase</keyword>
<evidence type="ECO:0000313" key="7">
    <source>
        <dbReference type="Proteomes" id="UP000032545"/>
    </source>
</evidence>
<dbReference type="EMBL" id="JYFN01000028">
    <property type="protein sequence ID" value="KJE22045.1"/>
    <property type="molecule type" value="Genomic_DNA"/>
</dbReference>
<evidence type="ECO:0000256" key="1">
    <source>
        <dbReference type="ARBA" id="ARBA00022679"/>
    </source>
</evidence>
<keyword evidence="3 5" id="KW-0547">Nucleotide-binding</keyword>
<feature type="binding site" evidence="5">
    <location>
        <position position="193"/>
    </location>
    <ligand>
        <name>phosphoenolpyruvate</name>
        <dbReference type="ChEBI" id="CHEBI:58702"/>
    </ligand>
</feature>
<dbReference type="EC" id="2.7.7.105" evidence="5"/>
<comment type="function">
    <text evidence="5">Guanylyltransferase that catalyzes the activation of phosphoenolpyruvate (PEP) as enolpyruvoyl-2-diphospho-5'-guanosine, via the condensation of PEP with GTP. It is involved in the biosynthesis of coenzyme F420, a hydride carrier cofactor.</text>
</comment>
<comment type="caution">
    <text evidence="6">The sequence shown here is derived from an EMBL/GenBank/DDBJ whole genome shotgun (WGS) entry which is preliminary data.</text>
</comment>
<dbReference type="OrthoDB" id="9151145at2"/>
<organism evidence="6 7">
    <name type="scientific">Frankia torreyi</name>
    <dbReference type="NCBI Taxonomy" id="1856"/>
    <lineage>
        <taxon>Bacteria</taxon>
        <taxon>Bacillati</taxon>
        <taxon>Actinomycetota</taxon>
        <taxon>Actinomycetes</taxon>
        <taxon>Frankiales</taxon>
        <taxon>Frankiaceae</taxon>
        <taxon>Frankia</taxon>
    </lineage>
</organism>
<sequence length="250" mass="25610">MVTFVWLPRGGASWTVLLPLKNLARAKSRLDRPDRSLLALAMALDTVTAVLASATDLVGAVVIVTNDQTVRRALSRLRDQGDISAGHEAGRAPALALSTQERARLVIVPDTPGQGLNPALAHGAELAAGRWPGRPLAALSGDLPALRTAELHQALAAAGDHRRAVLADAAGTGTVLLTAATGSPLGPSFGPLSHDAHRRSGAVDLTDTLGSSVPGLRRDVDTVDDLAQARHLGVGDATAAALLAGRAPVP</sequence>
<dbReference type="GO" id="GO:0052645">
    <property type="term" value="P:F420-0 metabolic process"/>
    <property type="evidence" value="ECO:0007669"/>
    <property type="project" value="UniProtKB-UniRule"/>
</dbReference>
<dbReference type="Proteomes" id="UP000032545">
    <property type="component" value="Unassembled WGS sequence"/>
</dbReference>
<dbReference type="AlphaFoldDB" id="A0A0D8BDA1"/>
<dbReference type="PANTHER" id="PTHR40392">
    <property type="entry name" value="2-PHOSPHO-L-LACTATE GUANYLYLTRANSFERASE"/>
    <property type="match status" value="1"/>
</dbReference>
<dbReference type="InterPro" id="IPR029044">
    <property type="entry name" value="Nucleotide-diphossugar_trans"/>
</dbReference>
<comment type="similarity">
    <text evidence="5">Belongs to the CofC family.</text>
</comment>
<protein>
    <recommendedName>
        <fullName evidence="5">Phosphoenolpyruvate guanylyltransferase</fullName>
        <shortName evidence="5">PEP guanylyltransferase</shortName>
        <ecNumber evidence="5">2.7.7.105</ecNumber>
    </recommendedName>
</protein>
<evidence type="ECO:0000256" key="2">
    <source>
        <dbReference type="ARBA" id="ARBA00022695"/>
    </source>
</evidence>
<accession>A0A0D8BDA1</accession>
<dbReference type="SUPFAM" id="SSF53448">
    <property type="entry name" value="Nucleotide-diphospho-sugar transferases"/>
    <property type="match status" value="1"/>
</dbReference>
<dbReference type="GO" id="GO:0005525">
    <property type="term" value="F:GTP binding"/>
    <property type="evidence" value="ECO:0007669"/>
    <property type="project" value="UniProtKB-KW"/>
</dbReference>
<dbReference type="PATRIC" id="fig|1502723.3.peg.3090"/>
<evidence type="ECO:0000256" key="5">
    <source>
        <dbReference type="HAMAP-Rule" id="MF_02114"/>
    </source>
</evidence>
<evidence type="ECO:0000256" key="3">
    <source>
        <dbReference type="ARBA" id="ARBA00022741"/>
    </source>
</evidence>
<dbReference type="HAMAP" id="MF_02114">
    <property type="entry name" value="CofC"/>
    <property type="match status" value="1"/>
</dbReference>
<keyword evidence="2 5" id="KW-0548">Nucleotidyltransferase</keyword>
<feature type="binding site" evidence="5">
    <location>
        <position position="174"/>
    </location>
    <ligand>
        <name>phosphoenolpyruvate</name>
        <dbReference type="ChEBI" id="CHEBI:58702"/>
    </ligand>
</feature>
<dbReference type="InterPro" id="IPR002835">
    <property type="entry name" value="CofC"/>
</dbReference>
<dbReference type="NCBIfam" id="TIGR03552">
    <property type="entry name" value="F420_cofC"/>
    <property type="match status" value="1"/>
</dbReference>
<evidence type="ECO:0000313" key="6">
    <source>
        <dbReference type="EMBL" id="KJE22045.1"/>
    </source>
</evidence>
<keyword evidence="4 5" id="KW-0342">GTP-binding</keyword>
<dbReference type="Gene3D" id="3.90.550.10">
    <property type="entry name" value="Spore Coat Polysaccharide Biosynthesis Protein SpsA, Chain A"/>
    <property type="match status" value="1"/>
</dbReference>
<dbReference type="UniPathway" id="UPA00071"/>
<dbReference type="GO" id="GO:0043814">
    <property type="term" value="F:phospholactate guanylyltransferase activity"/>
    <property type="evidence" value="ECO:0007669"/>
    <property type="project" value="InterPro"/>
</dbReference>
<reference evidence="7" key="1">
    <citation type="submission" date="2015-02" db="EMBL/GenBank/DDBJ databases">
        <title>Draft Genome of Frankia sp. CpI1-S.</title>
        <authorList>
            <person name="Oshone R.T."/>
            <person name="Ngom M."/>
            <person name="Ghodhbane-Gtari F."/>
            <person name="Gtari M."/>
            <person name="Morris K."/>
            <person name="Thomas K."/>
            <person name="Sen A."/>
            <person name="Tisa L.S."/>
        </authorList>
    </citation>
    <scope>NUCLEOTIDE SEQUENCE [LARGE SCALE GENOMIC DNA]</scope>
    <source>
        <strain evidence="7">CpI1-S</strain>
    </source>
</reference>
<keyword evidence="7" id="KW-1185">Reference proteome</keyword>
<dbReference type="RefSeq" id="WP_044886214.1">
    <property type="nucleotide sequence ID" value="NZ_JYFN01000028.1"/>
</dbReference>
<reference evidence="6 7" key="2">
    <citation type="journal article" date="2016" name="Genome Announc.">
        <title>Permanent Draft Genome Sequences for Two Variants of Frankia sp. Strain CpI1, the First Frankia Strain Isolated from Root Nodules of Comptonia peregrina.</title>
        <authorList>
            <person name="Oshone R."/>
            <person name="Hurst S.G.IV."/>
            <person name="Abebe-Akele F."/>
            <person name="Simpson S."/>
            <person name="Morris K."/>
            <person name="Thomas W.K."/>
            <person name="Tisa L.S."/>
        </authorList>
    </citation>
    <scope>NUCLEOTIDE SEQUENCE [LARGE SCALE GENOMIC DNA]</scope>
    <source>
        <strain evidence="7">CpI1-S</strain>
    </source>
</reference>
<proteinExistence type="inferred from homology"/>
<feature type="binding site" evidence="5">
    <location>
        <position position="190"/>
    </location>
    <ligand>
        <name>phosphoenolpyruvate</name>
        <dbReference type="ChEBI" id="CHEBI:58702"/>
    </ligand>
</feature>